<evidence type="ECO:0000256" key="3">
    <source>
        <dbReference type="ARBA" id="ARBA00022723"/>
    </source>
</evidence>
<keyword evidence="3" id="KW-0479">Metal-binding</keyword>
<dbReference type="GO" id="GO:0016787">
    <property type="term" value="F:hydrolase activity"/>
    <property type="evidence" value="ECO:0007669"/>
    <property type="project" value="UniProtKB-KW"/>
</dbReference>
<keyword evidence="9" id="KW-1185">Reference proteome</keyword>
<evidence type="ECO:0000313" key="9">
    <source>
        <dbReference type="Proteomes" id="UP000005741"/>
    </source>
</evidence>
<keyword evidence="5" id="KW-0460">Magnesium</keyword>
<comment type="similarity">
    <text evidence="6">Belongs to the PINc/VapC protein family.</text>
</comment>
<dbReference type="EMBL" id="CM001436">
    <property type="protein sequence ID" value="EHQ34735.1"/>
    <property type="molecule type" value="Genomic_DNA"/>
</dbReference>
<dbReference type="Gene3D" id="3.40.50.1010">
    <property type="entry name" value="5'-nuclease"/>
    <property type="match status" value="1"/>
</dbReference>
<dbReference type="Pfam" id="PF01850">
    <property type="entry name" value="PIN"/>
    <property type="match status" value="1"/>
</dbReference>
<accession>H1Z2Z6</accession>
<evidence type="ECO:0000256" key="4">
    <source>
        <dbReference type="ARBA" id="ARBA00022801"/>
    </source>
</evidence>
<feature type="domain" description="PIN" evidence="7">
    <location>
        <begin position="2"/>
        <end position="123"/>
    </location>
</feature>
<dbReference type="RefSeq" id="WP_004076438.1">
    <property type="nucleotide sequence ID" value="NZ_CM001436.1"/>
</dbReference>
<protein>
    <submittedName>
        <fullName evidence="8">PilT protein domain protein</fullName>
    </submittedName>
</protein>
<name>H1Z2Z6_9EURY</name>
<evidence type="ECO:0000313" key="8">
    <source>
        <dbReference type="EMBL" id="EHQ34735.1"/>
    </source>
</evidence>
<dbReference type="GO" id="GO:0046872">
    <property type="term" value="F:metal ion binding"/>
    <property type="evidence" value="ECO:0007669"/>
    <property type="project" value="UniProtKB-KW"/>
</dbReference>
<dbReference type="InterPro" id="IPR029060">
    <property type="entry name" value="PIN-like_dom_sf"/>
</dbReference>
<dbReference type="STRING" id="937775.Metlim_0602"/>
<dbReference type="PANTHER" id="PTHR33653:SF1">
    <property type="entry name" value="RIBONUCLEASE VAPC2"/>
    <property type="match status" value="1"/>
</dbReference>
<dbReference type="PANTHER" id="PTHR33653">
    <property type="entry name" value="RIBONUCLEASE VAPC2"/>
    <property type="match status" value="1"/>
</dbReference>
<proteinExistence type="inferred from homology"/>
<dbReference type="InterPro" id="IPR050556">
    <property type="entry name" value="Type_II_TA_system_RNase"/>
</dbReference>
<gene>
    <name evidence="8" type="ORF">Metlim_0602</name>
</gene>
<dbReference type="InParanoid" id="H1Z2Z6"/>
<dbReference type="AlphaFoldDB" id="H1Z2Z6"/>
<reference evidence="8 9" key="1">
    <citation type="submission" date="2011-10" db="EMBL/GenBank/DDBJ databases">
        <title>The Improved High-Quality Draft genome of Methanoplanus limicola DSM 2279.</title>
        <authorList>
            <consortium name="US DOE Joint Genome Institute (JGI-PGF)"/>
            <person name="Lucas S."/>
            <person name="Copeland A."/>
            <person name="Lapidus A."/>
            <person name="Glavina del Rio T."/>
            <person name="Dalin E."/>
            <person name="Tice H."/>
            <person name="Bruce D."/>
            <person name="Goodwin L."/>
            <person name="Pitluck S."/>
            <person name="Peters L."/>
            <person name="Mikhailova N."/>
            <person name="Lu M."/>
            <person name="Kyrpides N."/>
            <person name="Mavromatis K."/>
            <person name="Ivanova N."/>
            <person name="Markowitz V."/>
            <person name="Cheng J.-F."/>
            <person name="Hugenholtz P."/>
            <person name="Woyke T."/>
            <person name="Wu D."/>
            <person name="Wirth R."/>
            <person name="Brambilla E.-M."/>
            <person name="Klenk H.-P."/>
            <person name="Eisen J.A."/>
        </authorList>
    </citation>
    <scope>NUCLEOTIDE SEQUENCE [LARGE SCALE GENOMIC DNA]</scope>
    <source>
        <strain evidence="8 9">DSM 2279</strain>
    </source>
</reference>
<keyword evidence="4" id="KW-0378">Hydrolase</keyword>
<dbReference type="Proteomes" id="UP000005741">
    <property type="component" value="Chromosome"/>
</dbReference>
<evidence type="ECO:0000256" key="2">
    <source>
        <dbReference type="ARBA" id="ARBA00022722"/>
    </source>
</evidence>
<evidence type="ECO:0000256" key="1">
    <source>
        <dbReference type="ARBA" id="ARBA00001946"/>
    </source>
</evidence>
<evidence type="ECO:0000256" key="6">
    <source>
        <dbReference type="ARBA" id="ARBA00038093"/>
    </source>
</evidence>
<organism evidence="8 9">
    <name type="scientific">Methanoplanus limicola DSM 2279</name>
    <dbReference type="NCBI Taxonomy" id="937775"/>
    <lineage>
        <taxon>Archaea</taxon>
        <taxon>Methanobacteriati</taxon>
        <taxon>Methanobacteriota</taxon>
        <taxon>Stenosarchaea group</taxon>
        <taxon>Methanomicrobia</taxon>
        <taxon>Methanomicrobiales</taxon>
        <taxon>Methanomicrobiaceae</taxon>
        <taxon>Methanoplanus</taxon>
    </lineage>
</organism>
<dbReference type="InterPro" id="IPR002716">
    <property type="entry name" value="PIN_dom"/>
</dbReference>
<dbReference type="GO" id="GO:0004518">
    <property type="term" value="F:nuclease activity"/>
    <property type="evidence" value="ECO:0007669"/>
    <property type="project" value="UniProtKB-KW"/>
</dbReference>
<sequence length="132" mass="15074">MDTSFIIDILEGDNEANEKYEGLLRSNTELFSTVFTNIELYQGIGNKSGKPKDDYEKLQKFLSMINTIGYEPEDSDICAAYCYKLMCRKNSPVRKLRGYDIAIAAIAHRTGQAVITRDNHFKSRYNVPVISY</sequence>
<dbReference type="HOGENOM" id="CLU_1912359_0_0_2"/>
<keyword evidence="2" id="KW-0540">Nuclease</keyword>
<evidence type="ECO:0000256" key="5">
    <source>
        <dbReference type="ARBA" id="ARBA00022842"/>
    </source>
</evidence>
<dbReference type="SUPFAM" id="SSF88723">
    <property type="entry name" value="PIN domain-like"/>
    <property type="match status" value="1"/>
</dbReference>
<comment type="cofactor">
    <cofactor evidence="1">
        <name>Mg(2+)</name>
        <dbReference type="ChEBI" id="CHEBI:18420"/>
    </cofactor>
</comment>
<evidence type="ECO:0000259" key="7">
    <source>
        <dbReference type="Pfam" id="PF01850"/>
    </source>
</evidence>